<reference evidence="1 2" key="1">
    <citation type="submission" date="2018-06" db="EMBL/GenBank/DDBJ databases">
        <title>Genomic Encyclopedia of Type Strains, Phase IV (KMG-IV): sequencing the most valuable type-strain genomes for metagenomic binning, comparative biology and taxonomic classification.</title>
        <authorList>
            <person name="Goeker M."/>
        </authorList>
    </citation>
    <scope>NUCLEOTIDE SEQUENCE [LARGE SCALE GENOMIC DNA]</scope>
    <source>
        <strain evidence="1 2">DSM 25532</strain>
    </source>
</reference>
<dbReference type="AlphaFoldDB" id="A0A366HA40"/>
<evidence type="ECO:0008006" key="3">
    <source>
        <dbReference type="Google" id="ProtNLM"/>
    </source>
</evidence>
<comment type="caution">
    <text evidence="1">The sequence shown here is derived from an EMBL/GenBank/DDBJ whole genome shotgun (WGS) entry which is preliminary data.</text>
</comment>
<keyword evidence="2" id="KW-1185">Reference proteome</keyword>
<sequence length="118" mass="13292">MSHPTITLYRPVGPEELKLIADSGWRRFPPRLPDQPIFYPVCNEGYARQIARDWNVPASGEGHVLCFAVDEVYGSRFPKQIVGGSEHEELWVPAEELEEFNGHIVGVIELIASYGREG</sequence>
<dbReference type="OrthoDB" id="883590at2"/>
<dbReference type="EMBL" id="QNRR01000010">
    <property type="protein sequence ID" value="RBP39075.1"/>
    <property type="molecule type" value="Genomic_DNA"/>
</dbReference>
<proteinExistence type="predicted"/>
<organism evidence="1 2">
    <name type="scientific">Roseimicrobium gellanilyticum</name>
    <dbReference type="NCBI Taxonomy" id="748857"/>
    <lineage>
        <taxon>Bacteria</taxon>
        <taxon>Pseudomonadati</taxon>
        <taxon>Verrucomicrobiota</taxon>
        <taxon>Verrucomicrobiia</taxon>
        <taxon>Verrucomicrobiales</taxon>
        <taxon>Verrucomicrobiaceae</taxon>
        <taxon>Roseimicrobium</taxon>
    </lineage>
</organism>
<dbReference type="Proteomes" id="UP000253426">
    <property type="component" value="Unassembled WGS sequence"/>
</dbReference>
<accession>A0A366HA40</accession>
<evidence type="ECO:0000313" key="2">
    <source>
        <dbReference type="Proteomes" id="UP000253426"/>
    </source>
</evidence>
<dbReference type="RefSeq" id="WP_113960840.1">
    <property type="nucleotide sequence ID" value="NZ_QNRR01000010.1"/>
</dbReference>
<name>A0A366HA40_9BACT</name>
<gene>
    <name evidence="1" type="ORF">DES53_11099</name>
</gene>
<protein>
    <recommendedName>
        <fullName evidence="3">ADP-ribosylation/crystallin J1</fullName>
    </recommendedName>
</protein>
<evidence type="ECO:0000313" key="1">
    <source>
        <dbReference type="EMBL" id="RBP39075.1"/>
    </source>
</evidence>